<proteinExistence type="predicted"/>
<dbReference type="Proteomes" id="UP000183317">
    <property type="component" value="Unassembled WGS sequence"/>
</dbReference>
<gene>
    <name evidence="1" type="ORF">A3J13_02190</name>
</gene>
<comment type="caution">
    <text evidence="1">The sequence shown here is derived from an EMBL/GenBank/DDBJ whole genome shotgun (WGS) entry which is preliminary data.</text>
</comment>
<accession>A0A1F5MH40</accession>
<name>A0A1F5MH40_9BACT</name>
<dbReference type="AlphaFoldDB" id="A0A1F5MH40"/>
<dbReference type="EMBL" id="MFDU01000003">
    <property type="protein sequence ID" value="OGE64659.1"/>
    <property type="molecule type" value="Genomic_DNA"/>
</dbReference>
<reference evidence="1 2" key="1">
    <citation type="journal article" date="2016" name="Nat. Commun.">
        <title>Thousands of microbial genomes shed light on interconnected biogeochemical processes in an aquifer system.</title>
        <authorList>
            <person name="Anantharaman K."/>
            <person name="Brown C.T."/>
            <person name="Hug L.A."/>
            <person name="Sharon I."/>
            <person name="Castelle C.J."/>
            <person name="Probst A.J."/>
            <person name="Thomas B.C."/>
            <person name="Singh A."/>
            <person name="Wilkins M.J."/>
            <person name="Karaoz U."/>
            <person name="Brodie E.L."/>
            <person name="Williams K.H."/>
            <person name="Hubbard S.S."/>
            <person name="Banfield J.F."/>
        </authorList>
    </citation>
    <scope>NUCLEOTIDE SEQUENCE [LARGE SCALE GENOMIC DNA]</scope>
</reference>
<organism evidence="1 2">
    <name type="scientific">Candidatus Daviesbacteria bacterium RIFCSPLOWO2_02_FULL_36_8</name>
    <dbReference type="NCBI Taxonomy" id="1797793"/>
    <lineage>
        <taxon>Bacteria</taxon>
        <taxon>Candidatus Daviesiibacteriota</taxon>
    </lineage>
</organism>
<evidence type="ECO:0000313" key="1">
    <source>
        <dbReference type="EMBL" id="OGE64659.1"/>
    </source>
</evidence>
<protein>
    <submittedName>
        <fullName evidence="1">Uncharacterized protein</fullName>
    </submittedName>
</protein>
<sequence length="64" mass="7454">MDKDFIGLTQFPKYKVACIIIRLKDQAPRNIVNYLDQLLKNQEKETLEKSITIVKTDIAESHSF</sequence>
<evidence type="ECO:0000313" key="2">
    <source>
        <dbReference type="Proteomes" id="UP000183317"/>
    </source>
</evidence>